<sequence>MHLCYVFISPPSLSSKSIPGRALGIVSRTSWLHWLAIPATAGWRSCRSYQAGQVHQTMSMSVLCLPAPEQPAGPVSPIVCLFVLFRFSFHPVHTVNYTTWVIIHRAILGTRVLPF</sequence>
<organism evidence="1 2">
    <name type="scientific">Daphnia pulex</name>
    <name type="common">Water flea</name>
    <dbReference type="NCBI Taxonomy" id="6669"/>
    <lineage>
        <taxon>Eukaryota</taxon>
        <taxon>Metazoa</taxon>
        <taxon>Ecdysozoa</taxon>
        <taxon>Arthropoda</taxon>
        <taxon>Crustacea</taxon>
        <taxon>Branchiopoda</taxon>
        <taxon>Diplostraca</taxon>
        <taxon>Cladocera</taxon>
        <taxon>Anomopoda</taxon>
        <taxon>Daphniidae</taxon>
        <taxon>Daphnia</taxon>
    </lineage>
</organism>
<name>E9HMI3_DAPPU</name>
<dbReference type="Proteomes" id="UP000000305">
    <property type="component" value="Unassembled WGS sequence"/>
</dbReference>
<dbReference type="AlphaFoldDB" id="E9HMI3"/>
<keyword evidence="2" id="KW-1185">Reference proteome</keyword>
<reference evidence="1 2" key="1">
    <citation type="journal article" date="2011" name="Science">
        <title>The ecoresponsive genome of Daphnia pulex.</title>
        <authorList>
            <person name="Colbourne J.K."/>
            <person name="Pfrender M.E."/>
            <person name="Gilbert D."/>
            <person name="Thomas W.K."/>
            <person name="Tucker A."/>
            <person name="Oakley T.H."/>
            <person name="Tokishita S."/>
            <person name="Aerts A."/>
            <person name="Arnold G.J."/>
            <person name="Basu M.K."/>
            <person name="Bauer D.J."/>
            <person name="Caceres C.E."/>
            <person name="Carmel L."/>
            <person name="Casola C."/>
            <person name="Choi J.H."/>
            <person name="Detter J.C."/>
            <person name="Dong Q."/>
            <person name="Dusheyko S."/>
            <person name="Eads B.D."/>
            <person name="Frohlich T."/>
            <person name="Geiler-Samerotte K.A."/>
            <person name="Gerlach D."/>
            <person name="Hatcher P."/>
            <person name="Jogdeo S."/>
            <person name="Krijgsveld J."/>
            <person name="Kriventseva E.V."/>
            <person name="Kultz D."/>
            <person name="Laforsch C."/>
            <person name="Lindquist E."/>
            <person name="Lopez J."/>
            <person name="Manak J.R."/>
            <person name="Muller J."/>
            <person name="Pangilinan J."/>
            <person name="Patwardhan R.P."/>
            <person name="Pitluck S."/>
            <person name="Pritham E.J."/>
            <person name="Rechtsteiner A."/>
            <person name="Rho M."/>
            <person name="Rogozin I.B."/>
            <person name="Sakarya O."/>
            <person name="Salamov A."/>
            <person name="Schaack S."/>
            <person name="Shapiro H."/>
            <person name="Shiga Y."/>
            <person name="Skalitzky C."/>
            <person name="Smith Z."/>
            <person name="Souvorov A."/>
            <person name="Sung W."/>
            <person name="Tang Z."/>
            <person name="Tsuchiya D."/>
            <person name="Tu H."/>
            <person name="Vos H."/>
            <person name="Wang M."/>
            <person name="Wolf Y.I."/>
            <person name="Yamagata H."/>
            <person name="Yamada T."/>
            <person name="Ye Y."/>
            <person name="Shaw J.R."/>
            <person name="Andrews J."/>
            <person name="Crease T.J."/>
            <person name="Tang H."/>
            <person name="Lucas S.M."/>
            <person name="Robertson H.M."/>
            <person name="Bork P."/>
            <person name="Koonin E.V."/>
            <person name="Zdobnov E.M."/>
            <person name="Grigoriev I.V."/>
            <person name="Lynch M."/>
            <person name="Boore J.L."/>
        </authorList>
    </citation>
    <scope>NUCLEOTIDE SEQUENCE [LARGE SCALE GENOMIC DNA]</scope>
</reference>
<dbReference type="KEGG" id="dpx:DAPPUDRAFT_302229"/>
<dbReference type="EMBL" id="GL732687">
    <property type="protein sequence ID" value="EFX67025.1"/>
    <property type="molecule type" value="Genomic_DNA"/>
</dbReference>
<evidence type="ECO:0000313" key="1">
    <source>
        <dbReference type="EMBL" id="EFX67025.1"/>
    </source>
</evidence>
<dbReference type="InParanoid" id="E9HMI3"/>
<dbReference type="HOGENOM" id="CLU_2111305_0_0_1"/>
<gene>
    <name evidence="1" type="ORF">DAPPUDRAFT_302229</name>
</gene>
<proteinExistence type="predicted"/>
<protein>
    <submittedName>
        <fullName evidence="1">Uncharacterized protein</fullName>
    </submittedName>
</protein>
<evidence type="ECO:0000313" key="2">
    <source>
        <dbReference type="Proteomes" id="UP000000305"/>
    </source>
</evidence>
<accession>E9HMI3</accession>